<dbReference type="GO" id="GO:0005975">
    <property type="term" value="P:carbohydrate metabolic process"/>
    <property type="evidence" value="ECO:0007669"/>
    <property type="project" value="InterPro"/>
</dbReference>
<feature type="region of interest" description="Disordered" evidence="10">
    <location>
        <begin position="64"/>
        <end position="83"/>
    </location>
</feature>
<dbReference type="Gene3D" id="3.40.50.300">
    <property type="entry name" value="P-loop containing nucleotide triphosphate hydrolases"/>
    <property type="match status" value="1"/>
</dbReference>
<dbReference type="GO" id="GO:0005737">
    <property type="term" value="C:cytoplasm"/>
    <property type="evidence" value="ECO:0007669"/>
    <property type="project" value="TreeGrafter"/>
</dbReference>
<comment type="pathway">
    <text evidence="1">Carbohydrate acid metabolism; D-gluconate degradation.</text>
</comment>
<dbReference type="AlphaFoldDB" id="A0A2A9NIJ0"/>
<reference evidence="11 12" key="1">
    <citation type="submission" date="2014-02" db="EMBL/GenBank/DDBJ databases">
        <title>Transposable element dynamics among asymbiotic and ectomycorrhizal Amanita fungi.</title>
        <authorList>
            <consortium name="DOE Joint Genome Institute"/>
            <person name="Hess J."/>
            <person name="Skrede I."/>
            <person name="Wolfe B."/>
            <person name="LaButti K."/>
            <person name="Ohm R.A."/>
            <person name="Grigoriev I.V."/>
            <person name="Pringle A."/>
        </authorList>
    </citation>
    <scope>NUCLEOTIDE SEQUENCE [LARGE SCALE GENOMIC DNA]</scope>
    <source>
        <strain evidence="11 12">SKay4041</strain>
    </source>
</reference>
<dbReference type="GO" id="GO:0005524">
    <property type="term" value="F:ATP binding"/>
    <property type="evidence" value="ECO:0007669"/>
    <property type="project" value="UniProtKB-KW"/>
</dbReference>
<evidence type="ECO:0000256" key="9">
    <source>
        <dbReference type="ARBA" id="ARBA00048090"/>
    </source>
</evidence>
<dbReference type="InterPro" id="IPR031322">
    <property type="entry name" value="Shikimate/glucono_kinase"/>
</dbReference>
<evidence type="ECO:0000256" key="4">
    <source>
        <dbReference type="ARBA" id="ARBA00022679"/>
    </source>
</evidence>
<keyword evidence="4" id="KW-0808">Transferase</keyword>
<dbReference type="PANTHER" id="PTHR43442:SF3">
    <property type="entry name" value="GLUCONOKINASE-RELATED"/>
    <property type="match status" value="1"/>
</dbReference>
<dbReference type="EMBL" id="KZ302107">
    <property type="protein sequence ID" value="PFH47522.1"/>
    <property type="molecule type" value="Genomic_DNA"/>
</dbReference>
<keyword evidence="6" id="KW-0418">Kinase</keyword>
<evidence type="ECO:0000313" key="12">
    <source>
        <dbReference type="Proteomes" id="UP000242287"/>
    </source>
</evidence>
<evidence type="ECO:0000256" key="5">
    <source>
        <dbReference type="ARBA" id="ARBA00022741"/>
    </source>
</evidence>
<accession>A0A2A9NIJ0</accession>
<gene>
    <name evidence="11" type="ORF">AMATHDRAFT_151894</name>
</gene>
<feature type="non-terminal residue" evidence="11">
    <location>
        <position position="1"/>
    </location>
</feature>
<evidence type="ECO:0000256" key="3">
    <source>
        <dbReference type="ARBA" id="ARBA00012054"/>
    </source>
</evidence>
<keyword evidence="5" id="KW-0547">Nucleotide-binding</keyword>
<evidence type="ECO:0000256" key="10">
    <source>
        <dbReference type="SAM" id="MobiDB-lite"/>
    </source>
</evidence>
<dbReference type="EC" id="2.7.1.12" evidence="3"/>
<proteinExistence type="inferred from homology"/>
<evidence type="ECO:0000256" key="7">
    <source>
        <dbReference type="ARBA" id="ARBA00022840"/>
    </source>
</evidence>
<dbReference type="UniPathway" id="UPA00792"/>
<dbReference type="CDD" id="cd02021">
    <property type="entry name" value="GntK"/>
    <property type="match status" value="1"/>
</dbReference>
<dbReference type="InterPro" id="IPR027417">
    <property type="entry name" value="P-loop_NTPase"/>
</dbReference>
<comment type="similarity">
    <text evidence="2">Belongs to the gluconokinase GntK/GntV family.</text>
</comment>
<dbReference type="Pfam" id="PF01202">
    <property type="entry name" value="SKI"/>
    <property type="match status" value="1"/>
</dbReference>
<evidence type="ECO:0000256" key="8">
    <source>
        <dbReference type="ARBA" id="ARBA00029835"/>
    </source>
</evidence>
<keyword evidence="7" id="KW-0067">ATP-binding</keyword>
<name>A0A2A9NIJ0_9AGAR</name>
<protein>
    <recommendedName>
        <fullName evidence="3">gluconokinase</fullName>
        <ecNumber evidence="3">2.7.1.12</ecNumber>
    </recommendedName>
    <alternativeName>
        <fullName evidence="8">Gluconate kinase</fullName>
    </alternativeName>
</protein>
<organism evidence="11 12">
    <name type="scientific">Amanita thiersii Skay4041</name>
    <dbReference type="NCBI Taxonomy" id="703135"/>
    <lineage>
        <taxon>Eukaryota</taxon>
        <taxon>Fungi</taxon>
        <taxon>Dikarya</taxon>
        <taxon>Basidiomycota</taxon>
        <taxon>Agaricomycotina</taxon>
        <taxon>Agaricomycetes</taxon>
        <taxon>Agaricomycetidae</taxon>
        <taxon>Agaricales</taxon>
        <taxon>Pluteineae</taxon>
        <taxon>Amanitaceae</taxon>
        <taxon>Amanita</taxon>
    </lineage>
</organism>
<evidence type="ECO:0000256" key="1">
    <source>
        <dbReference type="ARBA" id="ARBA00004875"/>
    </source>
</evidence>
<dbReference type="PANTHER" id="PTHR43442">
    <property type="entry name" value="GLUCONOKINASE-RELATED"/>
    <property type="match status" value="1"/>
</dbReference>
<dbReference type="GO" id="GO:0046316">
    <property type="term" value="F:gluconokinase activity"/>
    <property type="evidence" value="ECO:0007669"/>
    <property type="project" value="UniProtKB-EC"/>
</dbReference>
<dbReference type="STRING" id="703135.A0A2A9NIJ0"/>
<evidence type="ECO:0000256" key="6">
    <source>
        <dbReference type="ARBA" id="ARBA00022777"/>
    </source>
</evidence>
<comment type="catalytic activity">
    <reaction evidence="9">
        <text>D-gluconate + ATP = 6-phospho-D-gluconate + ADP + H(+)</text>
        <dbReference type="Rhea" id="RHEA:19433"/>
        <dbReference type="ChEBI" id="CHEBI:15378"/>
        <dbReference type="ChEBI" id="CHEBI:18391"/>
        <dbReference type="ChEBI" id="CHEBI:30616"/>
        <dbReference type="ChEBI" id="CHEBI:58759"/>
        <dbReference type="ChEBI" id="CHEBI:456216"/>
        <dbReference type="EC" id="2.7.1.12"/>
    </reaction>
</comment>
<keyword evidence="12" id="KW-1185">Reference proteome</keyword>
<dbReference type="InterPro" id="IPR006001">
    <property type="entry name" value="Therm_gnt_kin"/>
</dbReference>
<dbReference type="Proteomes" id="UP000242287">
    <property type="component" value="Unassembled WGS sequence"/>
</dbReference>
<dbReference type="SUPFAM" id="SSF52540">
    <property type="entry name" value="P-loop containing nucleoside triphosphate hydrolases"/>
    <property type="match status" value="1"/>
</dbReference>
<dbReference type="OrthoDB" id="275177at2759"/>
<sequence length="206" mass="22618">QGVSGTGKTTLGTALARELGFPFVDGDDLHPRANVEKMGRGVPLTDEDRRPWLEIIRRTAEERTVGAKNGVGSRGQRRGGEGEKEEGELVVGIVIGCSALKKQYRDVLRGRRTEDSSNTITAKSSNRMLETYFVFIDGPREVLQKRMETRAGHFMKVGMLDSQLATLERPVGEEGVVVVSLEDETRVQVHKAVELLQEVGVGNTVT</sequence>
<evidence type="ECO:0000313" key="11">
    <source>
        <dbReference type="EMBL" id="PFH47522.1"/>
    </source>
</evidence>
<evidence type="ECO:0000256" key="2">
    <source>
        <dbReference type="ARBA" id="ARBA00008420"/>
    </source>
</evidence>